<dbReference type="Proteomes" id="UP001202180">
    <property type="component" value="Unassembled WGS sequence"/>
</dbReference>
<gene>
    <name evidence="6" type="ORF">M0L20_23070</name>
</gene>
<accession>A0ABT0HRH4</accession>
<dbReference type="SUPFAM" id="SSF50486">
    <property type="entry name" value="FMT C-terminal domain-like"/>
    <property type="match status" value="1"/>
</dbReference>
<evidence type="ECO:0000256" key="1">
    <source>
        <dbReference type="ARBA" id="ARBA00010699"/>
    </source>
</evidence>
<dbReference type="InterPro" id="IPR002376">
    <property type="entry name" value="Formyl_transf_N"/>
</dbReference>
<evidence type="ECO:0000256" key="2">
    <source>
        <dbReference type="ARBA" id="ARBA00022679"/>
    </source>
</evidence>
<reference evidence="6 7" key="1">
    <citation type="submission" date="2022-04" db="EMBL/GenBank/DDBJ databases">
        <title>Spirosoma sp. strain RP8 genome sequencing and assembly.</title>
        <authorList>
            <person name="Jung Y."/>
        </authorList>
    </citation>
    <scope>NUCLEOTIDE SEQUENCE [LARGE SCALE GENOMIC DNA]</scope>
    <source>
        <strain evidence="6 7">RP8</strain>
    </source>
</reference>
<dbReference type="InterPro" id="IPR005793">
    <property type="entry name" value="Formyl_trans_C"/>
</dbReference>
<evidence type="ECO:0000259" key="4">
    <source>
        <dbReference type="Pfam" id="PF00551"/>
    </source>
</evidence>
<organism evidence="6 7">
    <name type="scientific">Spirosoma liriopis</name>
    <dbReference type="NCBI Taxonomy" id="2937440"/>
    <lineage>
        <taxon>Bacteria</taxon>
        <taxon>Pseudomonadati</taxon>
        <taxon>Bacteroidota</taxon>
        <taxon>Cytophagia</taxon>
        <taxon>Cytophagales</taxon>
        <taxon>Cytophagaceae</taxon>
        <taxon>Spirosoma</taxon>
    </lineage>
</organism>
<keyword evidence="7" id="KW-1185">Reference proteome</keyword>
<proteinExistence type="inferred from homology"/>
<dbReference type="PANTHER" id="PTHR11138:SF5">
    <property type="entry name" value="METHIONYL-TRNA FORMYLTRANSFERASE, MITOCHONDRIAL"/>
    <property type="match status" value="1"/>
</dbReference>
<evidence type="ECO:0000256" key="3">
    <source>
        <dbReference type="ARBA" id="ARBA00022917"/>
    </source>
</evidence>
<dbReference type="InterPro" id="IPR011034">
    <property type="entry name" value="Formyl_transferase-like_C_sf"/>
</dbReference>
<evidence type="ECO:0000313" key="7">
    <source>
        <dbReference type="Proteomes" id="UP001202180"/>
    </source>
</evidence>
<dbReference type="InterPro" id="IPR036477">
    <property type="entry name" value="Formyl_transf_N_sf"/>
</dbReference>
<evidence type="ECO:0000259" key="5">
    <source>
        <dbReference type="Pfam" id="PF02911"/>
    </source>
</evidence>
<evidence type="ECO:0000313" key="6">
    <source>
        <dbReference type="EMBL" id="MCK8494769.1"/>
    </source>
</evidence>
<keyword evidence="2" id="KW-0808">Transferase</keyword>
<protein>
    <recommendedName>
        <fullName evidence="8">Methionyl-tRNA formyltransferase</fullName>
    </recommendedName>
</protein>
<comment type="caution">
    <text evidence="6">The sequence shown here is derived from an EMBL/GenBank/DDBJ whole genome shotgun (WGS) entry which is preliminary data.</text>
</comment>
<dbReference type="InterPro" id="IPR044135">
    <property type="entry name" value="Met-tRNA-FMT_C"/>
</dbReference>
<feature type="domain" description="Formyl transferase C-terminal" evidence="5">
    <location>
        <begin position="205"/>
        <end position="283"/>
    </location>
</feature>
<dbReference type="CDD" id="cd08704">
    <property type="entry name" value="Met_tRNA_FMT_C"/>
    <property type="match status" value="1"/>
</dbReference>
<dbReference type="Pfam" id="PF02911">
    <property type="entry name" value="Formyl_trans_C"/>
    <property type="match status" value="1"/>
</dbReference>
<evidence type="ECO:0008006" key="8">
    <source>
        <dbReference type="Google" id="ProtNLM"/>
    </source>
</evidence>
<dbReference type="EMBL" id="JALPRF010000004">
    <property type="protein sequence ID" value="MCK8494769.1"/>
    <property type="molecule type" value="Genomic_DNA"/>
</dbReference>
<comment type="similarity">
    <text evidence="1">Belongs to the Fmt family.</text>
</comment>
<dbReference type="Pfam" id="PF00551">
    <property type="entry name" value="Formyl_trans_N"/>
    <property type="match status" value="1"/>
</dbReference>
<dbReference type="Gene3D" id="3.40.50.12230">
    <property type="match status" value="1"/>
</dbReference>
<sequence length="317" mass="34278">MKLGVIISSLLGLPLLYELVAQGVIARVAVPHTPSYPDESIQIAQAVSTLGVPLTWLHRQTLRTDLLAWLGPDPLDAVLVFTLPWRIPATVLSIPRQGFLNVHLAPLPAYRGPEPLFWLLRNGETAGAVTIHRMDANFDTGPVLLTVPVPIAPKDTHGLHRAKLAQYAVVAAHQLLTRLWSGIPLEFDAQDDMSARYWPRAGLADVCVDWEETAVRIDQLVKAVNPWNRGALTTFRGQCLRLLGVTPRPETTPALPGTIVWATPQQGLGVACGQGQIVQLDMVSLPEGYFSGTQLAGLGLQVGEVLTSFQADAVLSG</sequence>
<dbReference type="PANTHER" id="PTHR11138">
    <property type="entry name" value="METHIONYL-TRNA FORMYLTRANSFERASE"/>
    <property type="match status" value="1"/>
</dbReference>
<keyword evidence="3" id="KW-0648">Protein biosynthesis</keyword>
<dbReference type="RefSeq" id="WP_248479355.1">
    <property type="nucleotide sequence ID" value="NZ_JALPRF010000004.1"/>
</dbReference>
<feature type="domain" description="Formyl transferase N-terminal" evidence="4">
    <location>
        <begin position="87"/>
        <end position="165"/>
    </location>
</feature>
<name>A0ABT0HRH4_9BACT</name>
<dbReference type="SUPFAM" id="SSF53328">
    <property type="entry name" value="Formyltransferase"/>
    <property type="match status" value="1"/>
</dbReference>